<evidence type="ECO:0000259" key="2">
    <source>
        <dbReference type="Pfam" id="PF00296"/>
    </source>
</evidence>
<protein>
    <submittedName>
        <fullName evidence="3">LLM class flavin-dependent oxidoreductase</fullName>
    </submittedName>
</protein>
<evidence type="ECO:0000256" key="1">
    <source>
        <dbReference type="ARBA" id="ARBA00007789"/>
    </source>
</evidence>
<dbReference type="SUPFAM" id="SSF51679">
    <property type="entry name" value="Bacterial luciferase-like"/>
    <property type="match status" value="1"/>
</dbReference>
<dbReference type="InterPro" id="IPR036661">
    <property type="entry name" value="Luciferase-like_sf"/>
</dbReference>
<evidence type="ECO:0000313" key="4">
    <source>
        <dbReference type="Proteomes" id="UP000246351"/>
    </source>
</evidence>
<dbReference type="AlphaFoldDB" id="A0A2P5JEC8"/>
<dbReference type="PANTHER" id="PTHR30137:SF20">
    <property type="entry name" value="N-ACETYL-S-ALKYLCYSTEINE MONOOXYGENASE"/>
    <property type="match status" value="1"/>
</dbReference>
<proteinExistence type="predicted"/>
<dbReference type="GO" id="GO:0016705">
    <property type="term" value="F:oxidoreductase activity, acting on paired donors, with incorporation or reduction of molecular oxygen"/>
    <property type="evidence" value="ECO:0007669"/>
    <property type="project" value="InterPro"/>
</dbReference>
<dbReference type="InterPro" id="IPR019949">
    <property type="entry name" value="CmoO-like"/>
</dbReference>
<dbReference type="GO" id="GO:0005829">
    <property type="term" value="C:cytosol"/>
    <property type="evidence" value="ECO:0007669"/>
    <property type="project" value="TreeGrafter"/>
</dbReference>
<dbReference type="NCBIfam" id="TIGR03558">
    <property type="entry name" value="oxido_grp_1"/>
    <property type="match status" value="1"/>
</dbReference>
<dbReference type="Proteomes" id="UP000246351">
    <property type="component" value="Unassembled WGS sequence"/>
</dbReference>
<dbReference type="PANTHER" id="PTHR30137">
    <property type="entry name" value="LUCIFERASE-LIKE MONOOXYGENASE"/>
    <property type="match status" value="1"/>
</dbReference>
<dbReference type="RefSeq" id="WP_037542467.1">
    <property type="nucleotide sequence ID" value="NZ_BAAFHP010000019.1"/>
</dbReference>
<dbReference type="Pfam" id="PF00296">
    <property type="entry name" value="Bac_luciferase"/>
    <property type="match status" value="1"/>
</dbReference>
<feature type="domain" description="Luciferase-like" evidence="2">
    <location>
        <begin position="9"/>
        <end position="300"/>
    </location>
</feature>
<gene>
    <name evidence="3" type="ORF">DD924_08635</name>
</gene>
<name>A0A2P5JEC8_STAPS</name>
<dbReference type="STRING" id="937773.SPSINT_1850"/>
<sequence length="329" mass="38059">MQLSILDYSPIFEDRTPQDALNHSVDLARYAENLNFHRYWLAEHHEVHSVASTAPEILATMILEQTSRIHVGAGGIMLPHYSPYKVAETFKMLEARHPGRVDIALGKSPSFQNVSQALNEDKQTLTDFDQQLMDLTKYFNNDSSTPHRFQHLKAMPVIETQPQFCILGTSENSAERAAQLGAVFVFGAFGQKTIEKQRIIQRYRKQFQHYHPEGQPYLIVSTFVLAHENSQIRAQLEDSLHYWLQRIHYLKQPKTLLSPETIQQKNWSVRELEKRAENAPRIISGDGETVAHELHELQRTFDADELLLFPQLYGEENRKHCLALIAKYW</sequence>
<dbReference type="GeneID" id="93823531"/>
<dbReference type="InterPro" id="IPR011251">
    <property type="entry name" value="Luciferase-like_dom"/>
</dbReference>
<comment type="similarity">
    <text evidence="1">To bacterial alkanal monooxygenase alpha and beta chains.</text>
</comment>
<evidence type="ECO:0000313" key="3">
    <source>
        <dbReference type="EMBL" id="PWZ98343.1"/>
    </source>
</evidence>
<dbReference type="Gene3D" id="3.20.20.30">
    <property type="entry name" value="Luciferase-like domain"/>
    <property type="match status" value="1"/>
</dbReference>
<dbReference type="InterPro" id="IPR050766">
    <property type="entry name" value="Bact_Lucif_Oxidored"/>
</dbReference>
<dbReference type="EMBL" id="QEIV01000776">
    <property type="protein sequence ID" value="PWZ98343.1"/>
    <property type="molecule type" value="Genomic_DNA"/>
</dbReference>
<comment type="caution">
    <text evidence="3">The sequence shown here is derived from an EMBL/GenBank/DDBJ whole genome shotgun (WGS) entry which is preliminary data.</text>
</comment>
<organism evidence="3 4">
    <name type="scientific">Staphylococcus pseudintermedius</name>
    <dbReference type="NCBI Taxonomy" id="283734"/>
    <lineage>
        <taxon>Bacteria</taxon>
        <taxon>Bacillati</taxon>
        <taxon>Bacillota</taxon>
        <taxon>Bacilli</taxon>
        <taxon>Bacillales</taxon>
        <taxon>Staphylococcaceae</taxon>
        <taxon>Staphylococcus</taxon>
        <taxon>Staphylococcus intermedius group</taxon>
    </lineage>
</organism>
<reference evidence="3 4" key="1">
    <citation type="journal article" date="2018" name="Vet. Microbiol.">
        <title>Clonal diversity and geographic distribution of methicillin-resistant Staphylococcus pseudintermedius from Australian animals: Discovery of novel sequence types.</title>
        <authorList>
            <person name="Worthing K.A."/>
            <person name="Abraham S."/>
            <person name="Coombs G.W."/>
            <person name="Pang S."/>
            <person name="Saputra S."/>
            <person name="Jordan D."/>
            <person name="Trott D.J."/>
            <person name="Norris J.M."/>
        </authorList>
    </citation>
    <scope>NUCLEOTIDE SEQUENCE [LARGE SCALE GENOMIC DNA]</scope>
    <source>
        <strain evidence="3 4">ST71 3</strain>
    </source>
</reference>
<accession>A0A2P5JEC8</accession>